<sequence length="138" mass="15114">MMKLFIAIACLFVFAQADKYGIFDLDNYAGGGEVRECHGVECPPGTVGCSKTTKTSSDTKTLLTTLQCEDAQGNVLNSATKTSPNKYAGTHISSFSFTGQYSYNGGQQINMKPTISKTHNFNKDYNNNYNFDAVETFD</sequence>
<dbReference type="AlphaFoldDB" id="A0AAN7NY49"/>
<gene>
    <name evidence="2" type="ORF">RN001_014513</name>
</gene>
<feature type="signal peptide" evidence="1">
    <location>
        <begin position="1"/>
        <end position="17"/>
    </location>
</feature>
<reference evidence="3" key="1">
    <citation type="submission" date="2023-01" db="EMBL/GenBank/DDBJ databases">
        <title>Key to firefly adult light organ development and bioluminescence: homeobox transcription factors regulate luciferase expression and transportation to peroxisome.</title>
        <authorList>
            <person name="Fu X."/>
        </authorList>
    </citation>
    <scope>NUCLEOTIDE SEQUENCE [LARGE SCALE GENOMIC DNA]</scope>
</reference>
<evidence type="ECO:0000256" key="1">
    <source>
        <dbReference type="SAM" id="SignalP"/>
    </source>
</evidence>
<proteinExistence type="predicted"/>
<comment type="caution">
    <text evidence="2">The sequence shown here is derived from an EMBL/GenBank/DDBJ whole genome shotgun (WGS) entry which is preliminary data.</text>
</comment>
<dbReference type="Proteomes" id="UP001353858">
    <property type="component" value="Unassembled WGS sequence"/>
</dbReference>
<keyword evidence="3" id="KW-1185">Reference proteome</keyword>
<evidence type="ECO:0000313" key="2">
    <source>
        <dbReference type="EMBL" id="KAK4872484.1"/>
    </source>
</evidence>
<dbReference type="EMBL" id="JARPUR010000007">
    <property type="protein sequence ID" value="KAK4872484.1"/>
    <property type="molecule type" value="Genomic_DNA"/>
</dbReference>
<keyword evidence="1" id="KW-0732">Signal</keyword>
<evidence type="ECO:0000313" key="3">
    <source>
        <dbReference type="Proteomes" id="UP001353858"/>
    </source>
</evidence>
<name>A0AAN7NY49_9COLE</name>
<accession>A0AAN7NY49</accession>
<protein>
    <submittedName>
        <fullName evidence="2">Uncharacterized protein</fullName>
    </submittedName>
</protein>
<feature type="chain" id="PRO_5043004102" evidence="1">
    <location>
        <begin position="18"/>
        <end position="138"/>
    </location>
</feature>
<organism evidence="2 3">
    <name type="scientific">Aquatica leii</name>
    <dbReference type="NCBI Taxonomy" id="1421715"/>
    <lineage>
        <taxon>Eukaryota</taxon>
        <taxon>Metazoa</taxon>
        <taxon>Ecdysozoa</taxon>
        <taxon>Arthropoda</taxon>
        <taxon>Hexapoda</taxon>
        <taxon>Insecta</taxon>
        <taxon>Pterygota</taxon>
        <taxon>Neoptera</taxon>
        <taxon>Endopterygota</taxon>
        <taxon>Coleoptera</taxon>
        <taxon>Polyphaga</taxon>
        <taxon>Elateriformia</taxon>
        <taxon>Elateroidea</taxon>
        <taxon>Lampyridae</taxon>
        <taxon>Luciolinae</taxon>
        <taxon>Aquatica</taxon>
    </lineage>
</organism>